<evidence type="ECO:0000256" key="4">
    <source>
        <dbReference type="ARBA" id="ARBA00022989"/>
    </source>
</evidence>
<evidence type="ECO:0000256" key="5">
    <source>
        <dbReference type="ARBA" id="ARBA00023136"/>
    </source>
</evidence>
<feature type="compositionally biased region" description="Basic and acidic residues" evidence="6">
    <location>
        <begin position="361"/>
        <end position="371"/>
    </location>
</feature>
<dbReference type="PANTHER" id="PTHR30213">
    <property type="entry name" value="INNER MEMBRANE PROTEIN YHJD"/>
    <property type="match status" value="1"/>
</dbReference>
<evidence type="ECO:0000256" key="1">
    <source>
        <dbReference type="ARBA" id="ARBA00004651"/>
    </source>
</evidence>
<keyword evidence="4 7" id="KW-1133">Transmembrane helix</keyword>
<feature type="transmembrane region" description="Helical" evidence="7">
    <location>
        <begin position="291"/>
        <end position="317"/>
    </location>
</feature>
<comment type="subcellular location">
    <subcellularLocation>
        <location evidence="1">Cell membrane</location>
        <topology evidence="1">Multi-pass membrane protein</topology>
    </subcellularLocation>
</comment>
<feature type="region of interest" description="Disordered" evidence="6">
    <location>
        <begin position="354"/>
        <end position="436"/>
    </location>
</feature>
<feature type="transmembrane region" description="Helical" evidence="7">
    <location>
        <begin position="185"/>
        <end position="207"/>
    </location>
</feature>
<evidence type="ECO:0000256" key="3">
    <source>
        <dbReference type="ARBA" id="ARBA00022692"/>
    </source>
</evidence>
<protein>
    <submittedName>
        <fullName evidence="8">YihY/virulence factor BrkB family protein</fullName>
    </submittedName>
</protein>
<evidence type="ECO:0000256" key="2">
    <source>
        <dbReference type="ARBA" id="ARBA00022475"/>
    </source>
</evidence>
<keyword evidence="5 7" id="KW-0472">Membrane</keyword>
<feature type="compositionally biased region" description="Basic and acidic residues" evidence="6">
    <location>
        <begin position="387"/>
        <end position="399"/>
    </location>
</feature>
<dbReference type="Proteomes" id="UP001501676">
    <property type="component" value="Unassembled WGS sequence"/>
</dbReference>
<dbReference type="Pfam" id="PF03631">
    <property type="entry name" value="Virul_fac_BrkB"/>
    <property type="match status" value="1"/>
</dbReference>
<name>A0ABP6SPR3_9ACTN</name>
<gene>
    <name evidence="8" type="ORF">GCM10020369_04350</name>
</gene>
<feature type="transmembrane region" description="Helical" evidence="7">
    <location>
        <begin position="77"/>
        <end position="98"/>
    </location>
</feature>
<feature type="transmembrane region" description="Helical" evidence="7">
    <location>
        <begin position="227"/>
        <end position="249"/>
    </location>
</feature>
<accession>A0ABP6SPR3</accession>
<evidence type="ECO:0000313" key="9">
    <source>
        <dbReference type="Proteomes" id="UP001501676"/>
    </source>
</evidence>
<keyword evidence="9" id="KW-1185">Reference proteome</keyword>
<organism evidence="8 9">
    <name type="scientific">Cryptosporangium minutisporangium</name>
    <dbReference type="NCBI Taxonomy" id="113569"/>
    <lineage>
        <taxon>Bacteria</taxon>
        <taxon>Bacillati</taxon>
        <taxon>Actinomycetota</taxon>
        <taxon>Actinomycetes</taxon>
        <taxon>Cryptosporangiales</taxon>
        <taxon>Cryptosporangiaceae</taxon>
        <taxon>Cryptosporangium</taxon>
    </lineage>
</organism>
<evidence type="ECO:0000313" key="8">
    <source>
        <dbReference type="EMBL" id="GAA3382448.1"/>
    </source>
</evidence>
<dbReference type="InterPro" id="IPR017039">
    <property type="entry name" value="Virul_fac_BrkB"/>
</dbReference>
<sequence>MLTLPAGRVAWLRATASRAARRALGPAFGPVRAALRSVAATLRPLWVTICTVWQIARSAVAKAWQDRILGLSAEAAFWQLLSVPPLMLAVLGVLGYAARWTGTDLVNRTEAHALRVTAGLVNPSVQQDVVTPIVGELLRHGRGGVATISIALALWAGSSSTATFVNTVSIAYGQRELRGAVASRLLALWLYVFTLATAVVAVPLVVLGPDFVVARLPDSWHSAAEAVIRWGYWPVTAAIVFMALSAFYHYATPVRLRWRRAFPGAALALVLFVGLSWVLRLYMGRLGGELLLFSTLAAPIVALLYFYVLAFAVLLGAELNGTLEELHPAGRRPRHLHRIARLWRRLRAGVRGETLDDRDEDPDRAAAERDSAGGAPQTSNTAPEVPDPDRDDAADRRPDPAPAELPDPEARPARSALPGDPGSAAALAHSPLGSDS</sequence>
<comment type="caution">
    <text evidence="8">The sequence shown here is derived from an EMBL/GenBank/DDBJ whole genome shotgun (WGS) entry which is preliminary data.</text>
</comment>
<feature type="transmembrane region" description="Helical" evidence="7">
    <location>
        <begin position="261"/>
        <end position="279"/>
    </location>
</feature>
<proteinExistence type="predicted"/>
<evidence type="ECO:0000256" key="7">
    <source>
        <dbReference type="SAM" id="Phobius"/>
    </source>
</evidence>
<dbReference type="EMBL" id="BAAAYN010000002">
    <property type="protein sequence ID" value="GAA3382448.1"/>
    <property type="molecule type" value="Genomic_DNA"/>
</dbReference>
<keyword evidence="3 7" id="KW-0812">Transmembrane</keyword>
<evidence type="ECO:0000256" key="6">
    <source>
        <dbReference type="SAM" id="MobiDB-lite"/>
    </source>
</evidence>
<reference evidence="9" key="1">
    <citation type="journal article" date="2019" name="Int. J. Syst. Evol. Microbiol.">
        <title>The Global Catalogue of Microorganisms (GCM) 10K type strain sequencing project: providing services to taxonomists for standard genome sequencing and annotation.</title>
        <authorList>
            <consortium name="The Broad Institute Genomics Platform"/>
            <consortium name="The Broad Institute Genome Sequencing Center for Infectious Disease"/>
            <person name="Wu L."/>
            <person name="Ma J."/>
        </authorList>
    </citation>
    <scope>NUCLEOTIDE SEQUENCE [LARGE SCALE GENOMIC DNA]</scope>
    <source>
        <strain evidence="9">JCM 9458</strain>
    </source>
</reference>
<dbReference type="PANTHER" id="PTHR30213:SF0">
    <property type="entry name" value="UPF0761 MEMBRANE PROTEIN YIHY"/>
    <property type="match status" value="1"/>
</dbReference>
<keyword evidence="2" id="KW-1003">Cell membrane</keyword>